<dbReference type="Gene3D" id="3.30.460.20">
    <property type="entry name" value="CorA soluble domain-like"/>
    <property type="match status" value="1"/>
</dbReference>
<keyword evidence="4 7" id="KW-1133">Transmembrane helix</keyword>
<keyword evidence="5 7" id="KW-0472">Membrane</keyword>
<dbReference type="GO" id="GO:0005886">
    <property type="term" value="C:plasma membrane"/>
    <property type="evidence" value="ECO:0007669"/>
    <property type="project" value="TreeGrafter"/>
</dbReference>
<sequence length="666" mass="74605">MDDTESPRSEDERSQTRFSTPVSDLDDHRRQPVSAGRADTFGGYSKSGSRRDTVQSGSNGVRPDLLHVSAGLGEAGPISKDFEQAIIDDDRSTSGEPNADCQEGVSPSATRFAVPRRNQHPPNRSRESSTSSRSTSPANSVDAFADPRRRERANTVNSTRPSDVDLGLQRTVSGGTHHRRPSLGSARHLGSHDDRASYHNPIEDDVCYPQPEESFKKDRHRIDYEELDELVAEIARDKTPLTEHFGRKHSFSTQGDRARVFGDVRKNRPEVPQIFTQDGDLVNMNSEIAIDSDSVLNEKCEPCVEVQHRDRRPSIADPNRFGFFSSELQQTIHASTFGGLLAPGEDFRDLFQLPADGGVWWLDVLNPSHQELDGFHHGFGIHPLTIEDIKTQEVREKVELFKQYYFVCFRSFFQMDRTSEDYMEPLNVYMVVFREGILTFTYTPSPHASSVYKRIGRLRDYVALTADWICYALIDNIVDSYGPPITSIEVETDTIEDQVFVARTDDFAPLLRQIGECRKKVMSLMRLLGGKADVIKGFAKRCNEEYTVTPRGEIGLYLGDIQDHVVTMMSNLGHFEKMLSRSHSNYLAQLSVDNIAQGNKANDNLSKITLVATILVPLNLITGLFGMNVNVPGKDTTGLGWWFGILGVIIAIVVVALGIAKKYRFI</sequence>
<dbReference type="GO" id="GO:0010961">
    <property type="term" value="P:intracellular magnesium ion homeostasis"/>
    <property type="evidence" value="ECO:0007669"/>
    <property type="project" value="TreeGrafter"/>
</dbReference>
<evidence type="ECO:0000256" key="2">
    <source>
        <dbReference type="ARBA" id="ARBA00009765"/>
    </source>
</evidence>
<dbReference type="FunFam" id="1.20.58.340:FF:000006">
    <property type="entry name" value="CorA family metal ion transporter"/>
    <property type="match status" value="1"/>
</dbReference>
<dbReference type="EMBL" id="CAJPDS010000010">
    <property type="protein sequence ID" value="CAF9911843.1"/>
    <property type="molecule type" value="Genomic_DNA"/>
</dbReference>
<keyword evidence="3 7" id="KW-0812">Transmembrane</keyword>
<comment type="caution">
    <text evidence="8">The sequence shown here is derived from an EMBL/GenBank/DDBJ whole genome shotgun (WGS) entry which is preliminary data.</text>
</comment>
<evidence type="ECO:0000256" key="6">
    <source>
        <dbReference type="SAM" id="MobiDB-lite"/>
    </source>
</evidence>
<dbReference type="SUPFAM" id="SSF143865">
    <property type="entry name" value="CorA soluble domain-like"/>
    <property type="match status" value="1"/>
</dbReference>
<gene>
    <name evidence="8" type="primary">ALR1</name>
    <name evidence="8" type="ORF">HETSPECPRED_000463</name>
</gene>
<comment type="subcellular location">
    <subcellularLocation>
        <location evidence="1">Membrane</location>
        <topology evidence="1">Multi-pass membrane protein</topology>
    </subcellularLocation>
</comment>
<dbReference type="InterPro" id="IPR002523">
    <property type="entry name" value="MgTranspt_CorA/ZnTranspt_ZntB"/>
</dbReference>
<dbReference type="PANTHER" id="PTHR21535">
    <property type="entry name" value="MAGNESIUM AND COBALT TRANSPORT PROTEIN/MITOCHONDRIAL IMPORT INNER MEMBRANE TRANSLOCASE SUBUNIT TIM8"/>
    <property type="match status" value="1"/>
</dbReference>
<accession>A0A8H3IB53</accession>
<dbReference type="SUPFAM" id="SSF144083">
    <property type="entry name" value="Magnesium transport protein CorA, transmembrane region"/>
    <property type="match status" value="1"/>
</dbReference>
<dbReference type="InterPro" id="IPR045863">
    <property type="entry name" value="CorA_TM1_TM2"/>
</dbReference>
<feature type="compositionally biased region" description="Basic and acidic residues" evidence="6">
    <location>
        <begin position="1"/>
        <end position="15"/>
    </location>
</feature>
<protein>
    <submittedName>
        <fullName evidence="8">Mg(2+) transporter</fullName>
    </submittedName>
</protein>
<evidence type="ECO:0000313" key="8">
    <source>
        <dbReference type="EMBL" id="CAF9911843.1"/>
    </source>
</evidence>
<evidence type="ECO:0000256" key="5">
    <source>
        <dbReference type="ARBA" id="ARBA00023136"/>
    </source>
</evidence>
<dbReference type="Pfam" id="PF01544">
    <property type="entry name" value="CorA"/>
    <property type="match status" value="1"/>
</dbReference>
<evidence type="ECO:0000256" key="1">
    <source>
        <dbReference type="ARBA" id="ARBA00004141"/>
    </source>
</evidence>
<dbReference type="OrthoDB" id="29879at2759"/>
<dbReference type="InterPro" id="IPR044089">
    <property type="entry name" value="Alr1-like"/>
</dbReference>
<comment type="similarity">
    <text evidence="2">Belongs to the CorA metal ion transporter (MIT) (TC 1.A.35) family.</text>
</comment>
<reference evidence="8" key="1">
    <citation type="submission" date="2021-03" db="EMBL/GenBank/DDBJ databases">
        <authorList>
            <person name="Tagirdzhanova G."/>
        </authorList>
    </citation>
    <scope>NUCLEOTIDE SEQUENCE</scope>
</reference>
<evidence type="ECO:0000256" key="7">
    <source>
        <dbReference type="SAM" id="Phobius"/>
    </source>
</evidence>
<proteinExistence type="inferred from homology"/>
<keyword evidence="9" id="KW-1185">Reference proteome</keyword>
<dbReference type="InterPro" id="IPR045861">
    <property type="entry name" value="CorA_cytoplasmic_dom"/>
</dbReference>
<feature type="compositionally biased region" description="Basic and acidic residues" evidence="6">
    <location>
        <begin position="80"/>
        <end position="93"/>
    </location>
</feature>
<feature type="region of interest" description="Disordered" evidence="6">
    <location>
        <begin position="1"/>
        <end position="204"/>
    </location>
</feature>
<dbReference type="Proteomes" id="UP000664521">
    <property type="component" value="Unassembled WGS sequence"/>
</dbReference>
<dbReference type="Gene3D" id="1.20.58.340">
    <property type="entry name" value="Magnesium transport protein CorA, transmembrane region"/>
    <property type="match status" value="2"/>
</dbReference>
<dbReference type="AlphaFoldDB" id="A0A8H3IB53"/>
<evidence type="ECO:0000256" key="3">
    <source>
        <dbReference type="ARBA" id="ARBA00022692"/>
    </source>
</evidence>
<dbReference type="FunFam" id="1.20.58.340:FF:000008">
    <property type="entry name" value="CorA family metal ion transporter"/>
    <property type="match status" value="1"/>
</dbReference>
<evidence type="ECO:0000313" key="9">
    <source>
        <dbReference type="Proteomes" id="UP000664521"/>
    </source>
</evidence>
<dbReference type="PANTHER" id="PTHR21535:SF55">
    <property type="entry name" value="MAGNESIUM TRANSPORTER ALR1-RELATED"/>
    <property type="match status" value="1"/>
</dbReference>
<organism evidence="8 9">
    <name type="scientific">Heterodermia speciosa</name>
    <dbReference type="NCBI Taxonomy" id="116794"/>
    <lineage>
        <taxon>Eukaryota</taxon>
        <taxon>Fungi</taxon>
        <taxon>Dikarya</taxon>
        <taxon>Ascomycota</taxon>
        <taxon>Pezizomycotina</taxon>
        <taxon>Lecanoromycetes</taxon>
        <taxon>OSLEUM clade</taxon>
        <taxon>Lecanoromycetidae</taxon>
        <taxon>Caliciales</taxon>
        <taxon>Physciaceae</taxon>
        <taxon>Heterodermia</taxon>
    </lineage>
</organism>
<feature type="transmembrane region" description="Helical" evidence="7">
    <location>
        <begin position="639"/>
        <end position="660"/>
    </location>
</feature>
<feature type="transmembrane region" description="Helical" evidence="7">
    <location>
        <begin position="608"/>
        <end position="627"/>
    </location>
</feature>
<name>A0A8H3IB53_9LECA</name>
<dbReference type="GO" id="GO:0015095">
    <property type="term" value="F:magnesium ion transmembrane transporter activity"/>
    <property type="evidence" value="ECO:0007669"/>
    <property type="project" value="InterPro"/>
</dbReference>
<dbReference type="CDD" id="cd12829">
    <property type="entry name" value="Alr1p-like"/>
    <property type="match status" value="1"/>
</dbReference>
<evidence type="ECO:0000256" key="4">
    <source>
        <dbReference type="ARBA" id="ARBA00022989"/>
    </source>
</evidence>